<dbReference type="Pfam" id="PF03081">
    <property type="entry name" value="Exo70_C"/>
    <property type="match status" value="2"/>
</dbReference>
<accession>A0ABU6X524</accession>
<feature type="domain" description="Exocyst complex subunit Exo70 C-terminal" evidence="5">
    <location>
        <begin position="328"/>
        <end position="477"/>
    </location>
</feature>
<feature type="transmembrane region" description="Helical" evidence="4">
    <location>
        <begin position="134"/>
        <end position="152"/>
    </location>
</feature>
<sequence>MMLRPLLIQTQSYLLQPRVWRLLGFASTLVGFISYALSSSFHQLFGAWTSFKIFAYIIFSFIISVVILFPKSWQQLRGLNFEAHMAFFVLTITSLYSYFSDKAMKGKPDAYSVTSYAAFAVTSLSLQRQSKSQFGFEVDLLYFFLGCVIVQFMKIQLWLGFVGICFSYSLIILRSSLDAPAQNRYQRSHVQQHLAVQVNMNPLQVNNRSSMIQQAQQSDAHAGLEASMEERLWADLAVVNMLKCNLNNYLQDKVDRVPEVLANDNNFLIDEIPSQLLIDLEESIQTKILGGLDKECVDQYCSWRKQFLQFVEKELSTQEIDEKRRVMSWIKVCNISLKILFPNERRLCDRIFLGFPYLANYSFAQICSEFTINLLDFANGFANGSHPLNLLPSVLQVFGVLHELISEFDSVFFDQFSVLLRNEAVSTVMRLREAINEMFMQLEKLINCDTSQAACIGGICPISIEVMNHLSTVGEFGSSWLSAEQRTAKVRENCENYRRSSWKEVLSILKLGTEQIEEAESMKKKLNLFNFKFNQIWMDQSAWFIHDEELKEETITPLGKIISHTYGLFIWSFNNVLGKDANEFIKYSVLDIEDLLKDLFGWRDE</sequence>
<dbReference type="EMBL" id="JASCZI010211472">
    <property type="protein sequence ID" value="MED6192446.1"/>
    <property type="molecule type" value="Genomic_DNA"/>
</dbReference>
<name>A0ABU6X524_9FABA</name>
<dbReference type="SUPFAM" id="SSF74788">
    <property type="entry name" value="Cullin repeat-like"/>
    <property type="match status" value="1"/>
</dbReference>
<keyword evidence="7" id="KW-1185">Reference proteome</keyword>
<dbReference type="Proteomes" id="UP001341840">
    <property type="component" value="Unassembled WGS sequence"/>
</dbReference>
<evidence type="ECO:0000256" key="2">
    <source>
        <dbReference type="ARBA" id="ARBA00022448"/>
    </source>
</evidence>
<dbReference type="InterPro" id="IPR046364">
    <property type="entry name" value="Exo70_C"/>
</dbReference>
<keyword evidence="4" id="KW-1133">Transmembrane helix</keyword>
<gene>
    <name evidence="6" type="ORF">PIB30_010079</name>
</gene>
<comment type="similarity">
    <text evidence="1 3">Belongs to the EXO70 family.</text>
</comment>
<feature type="transmembrane region" description="Helical" evidence="4">
    <location>
        <begin position="20"/>
        <end position="41"/>
    </location>
</feature>
<dbReference type="PANTHER" id="PTHR12542">
    <property type="entry name" value="EXOCYST COMPLEX PROTEIN EXO70"/>
    <property type="match status" value="1"/>
</dbReference>
<evidence type="ECO:0000256" key="1">
    <source>
        <dbReference type="ARBA" id="ARBA00006756"/>
    </source>
</evidence>
<evidence type="ECO:0000313" key="7">
    <source>
        <dbReference type="Proteomes" id="UP001341840"/>
    </source>
</evidence>
<keyword evidence="3" id="KW-0268">Exocytosis</keyword>
<evidence type="ECO:0000259" key="5">
    <source>
        <dbReference type="Pfam" id="PF03081"/>
    </source>
</evidence>
<organism evidence="6 7">
    <name type="scientific">Stylosanthes scabra</name>
    <dbReference type="NCBI Taxonomy" id="79078"/>
    <lineage>
        <taxon>Eukaryota</taxon>
        <taxon>Viridiplantae</taxon>
        <taxon>Streptophyta</taxon>
        <taxon>Embryophyta</taxon>
        <taxon>Tracheophyta</taxon>
        <taxon>Spermatophyta</taxon>
        <taxon>Magnoliopsida</taxon>
        <taxon>eudicotyledons</taxon>
        <taxon>Gunneridae</taxon>
        <taxon>Pentapetalae</taxon>
        <taxon>rosids</taxon>
        <taxon>fabids</taxon>
        <taxon>Fabales</taxon>
        <taxon>Fabaceae</taxon>
        <taxon>Papilionoideae</taxon>
        <taxon>50 kb inversion clade</taxon>
        <taxon>dalbergioids sensu lato</taxon>
        <taxon>Dalbergieae</taxon>
        <taxon>Pterocarpus clade</taxon>
        <taxon>Stylosanthes</taxon>
    </lineage>
</organism>
<evidence type="ECO:0000256" key="4">
    <source>
        <dbReference type="SAM" id="Phobius"/>
    </source>
</evidence>
<proteinExistence type="inferred from homology"/>
<dbReference type="PANTHER" id="PTHR12542:SF180">
    <property type="entry name" value="EXOCYST SUBUNIT EXO70 FAMILY PROTEIN"/>
    <property type="match status" value="1"/>
</dbReference>
<comment type="caution">
    <text evidence="6">The sequence shown here is derived from an EMBL/GenBank/DDBJ whole genome shotgun (WGS) entry which is preliminary data.</text>
</comment>
<keyword evidence="2 3" id="KW-0813">Transport</keyword>
<dbReference type="InterPro" id="IPR016159">
    <property type="entry name" value="Cullin_repeat-like_dom_sf"/>
</dbReference>
<reference evidence="6 7" key="1">
    <citation type="journal article" date="2023" name="Plants (Basel)">
        <title>Bridging the Gap: Combining Genomics and Transcriptomics Approaches to Understand Stylosanthes scabra, an Orphan Legume from the Brazilian Caatinga.</title>
        <authorList>
            <person name="Ferreira-Neto J.R.C."/>
            <person name="da Silva M.D."/>
            <person name="Binneck E."/>
            <person name="de Melo N.F."/>
            <person name="da Silva R.H."/>
            <person name="de Melo A.L.T.M."/>
            <person name="Pandolfi V."/>
            <person name="Bustamante F.O."/>
            <person name="Brasileiro-Vidal A.C."/>
            <person name="Benko-Iseppon A.M."/>
        </authorList>
    </citation>
    <scope>NUCLEOTIDE SEQUENCE [LARGE SCALE GENOMIC DNA]</scope>
    <source>
        <tissue evidence="6">Leaves</tissue>
    </source>
</reference>
<keyword evidence="3" id="KW-0653">Protein transport</keyword>
<protein>
    <recommendedName>
        <fullName evidence="3">Exocyst subunit Exo70 family protein</fullName>
    </recommendedName>
</protein>
<dbReference type="InterPro" id="IPR004140">
    <property type="entry name" value="Exo70"/>
</dbReference>
<dbReference type="Gene3D" id="1.20.1280.170">
    <property type="entry name" value="Exocyst complex component Exo70"/>
    <property type="match status" value="2"/>
</dbReference>
<feature type="transmembrane region" description="Helical" evidence="4">
    <location>
        <begin position="53"/>
        <end position="69"/>
    </location>
</feature>
<feature type="transmembrane region" description="Helical" evidence="4">
    <location>
        <begin position="81"/>
        <end position="98"/>
    </location>
</feature>
<evidence type="ECO:0000313" key="6">
    <source>
        <dbReference type="EMBL" id="MED6192446.1"/>
    </source>
</evidence>
<evidence type="ECO:0000256" key="3">
    <source>
        <dbReference type="RuleBase" id="RU365026"/>
    </source>
</evidence>
<keyword evidence="4" id="KW-0812">Transmembrane</keyword>
<feature type="domain" description="Exocyst complex subunit Exo70 C-terminal" evidence="5">
    <location>
        <begin position="484"/>
        <end position="598"/>
    </location>
</feature>
<feature type="transmembrane region" description="Helical" evidence="4">
    <location>
        <begin position="110"/>
        <end position="127"/>
    </location>
</feature>
<comment type="function">
    <text evidence="3">Component of the exocyst complex.</text>
</comment>
<keyword evidence="4" id="KW-0472">Membrane</keyword>